<keyword evidence="3 6" id="KW-0238">DNA-binding</keyword>
<evidence type="ECO:0000256" key="3">
    <source>
        <dbReference type="ARBA" id="ARBA00023125"/>
    </source>
</evidence>
<name>A0A1H1PQ52_9MICO</name>
<organism evidence="6 7">
    <name type="scientific">Brevibacterium siliguriense</name>
    <dbReference type="NCBI Taxonomy" id="1136497"/>
    <lineage>
        <taxon>Bacteria</taxon>
        <taxon>Bacillati</taxon>
        <taxon>Actinomycetota</taxon>
        <taxon>Actinomycetes</taxon>
        <taxon>Micrococcales</taxon>
        <taxon>Brevibacteriaceae</taxon>
        <taxon>Brevibacterium</taxon>
    </lineage>
</organism>
<keyword evidence="4" id="KW-0804">Transcription</keyword>
<feature type="domain" description="HTH lysR-type" evidence="5">
    <location>
        <begin position="2"/>
        <end position="59"/>
    </location>
</feature>
<evidence type="ECO:0000313" key="7">
    <source>
        <dbReference type="Proteomes" id="UP000199597"/>
    </source>
</evidence>
<sequence length="305" mass="32846">MIDTVALRTLVALDSLGSATATADSLGYTPAAVSHQLQKLSRYLGAPVTERTGRGIALTPLGRELSRRGAGLLEELESLESAARAQSGEPRGRITVGGFSTGIRGLLVPSLPRLAASAPELTVSNFEEEPDELIEMVTAGRIDASLVFGWDSSSLHLPATLISERITVDRADIVMHRDHRLAACTEVTRSDLLGEMFVSAPRNAVCHRWLTALFEELGSRPRIDYWAIEYDTQIEFVRAVGALALVPRLGRPHLPGDVMAVPLDDPSIARTISLVWRKSMSASPAIAFLLEEMKAIAGKADTISA</sequence>
<reference evidence="7" key="1">
    <citation type="submission" date="2016-10" db="EMBL/GenBank/DDBJ databases">
        <authorList>
            <person name="Varghese N."/>
            <person name="Submissions S."/>
        </authorList>
    </citation>
    <scope>NUCLEOTIDE SEQUENCE [LARGE SCALE GENOMIC DNA]</scope>
    <source>
        <strain evidence="7">DSM 23676</strain>
    </source>
</reference>
<dbReference type="RefSeq" id="WP_092010799.1">
    <property type="nucleotide sequence ID" value="NZ_LT629766.1"/>
</dbReference>
<dbReference type="InterPro" id="IPR036388">
    <property type="entry name" value="WH-like_DNA-bd_sf"/>
</dbReference>
<dbReference type="AlphaFoldDB" id="A0A1H1PQ52"/>
<dbReference type="STRING" id="1136497.SAMN04489752_1053"/>
<evidence type="ECO:0000256" key="1">
    <source>
        <dbReference type="ARBA" id="ARBA00009437"/>
    </source>
</evidence>
<accession>A0A1H1PQ52</accession>
<dbReference type="PROSITE" id="PS50931">
    <property type="entry name" value="HTH_LYSR"/>
    <property type="match status" value="1"/>
</dbReference>
<dbReference type="SUPFAM" id="SSF53850">
    <property type="entry name" value="Periplasmic binding protein-like II"/>
    <property type="match status" value="1"/>
</dbReference>
<dbReference type="InterPro" id="IPR000847">
    <property type="entry name" value="LysR_HTH_N"/>
</dbReference>
<keyword evidence="2" id="KW-0805">Transcription regulation</keyword>
<keyword evidence="7" id="KW-1185">Reference proteome</keyword>
<dbReference type="SUPFAM" id="SSF46785">
    <property type="entry name" value="Winged helix' DNA-binding domain"/>
    <property type="match status" value="1"/>
</dbReference>
<dbReference type="GO" id="GO:0003700">
    <property type="term" value="F:DNA-binding transcription factor activity"/>
    <property type="evidence" value="ECO:0007669"/>
    <property type="project" value="InterPro"/>
</dbReference>
<dbReference type="Gene3D" id="3.40.190.10">
    <property type="entry name" value="Periplasmic binding protein-like II"/>
    <property type="match status" value="2"/>
</dbReference>
<dbReference type="Pfam" id="PF03466">
    <property type="entry name" value="LysR_substrate"/>
    <property type="match status" value="1"/>
</dbReference>
<comment type="similarity">
    <text evidence="1">Belongs to the LysR transcriptional regulatory family.</text>
</comment>
<proteinExistence type="inferred from homology"/>
<dbReference type="Pfam" id="PF00126">
    <property type="entry name" value="HTH_1"/>
    <property type="match status" value="1"/>
</dbReference>
<dbReference type="InterPro" id="IPR005119">
    <property type="entry name" value="LysR_subst-bd"/>
</dbReference>
<evidence type="ECO:0000256" key="2">
    <source>
        <dbReference type="ARBA" id="ARBA00023015"/>
    </source>
</evidence>
<dbReference type="GO" id="GO:0003677">
    <property type="term" value="F:DNA binding"/>
    <property type="evidence" value="ECO:0007669"/>
    <property type="project" value="UniProtKB-KW"/>
</dbReference>
<protein>
    <submittedName>
        <fullName evidence="6">DNA-binding transcriptional regulator, LysR family</fullName>
    </submittedName>
</protein>
<gene>
    <name evidence="6" type="ORF">SAMN04489752_1053</name>
</gene>
<dbReference type="PANTHER" id="PTHR30346">
    <property type="entry name" value="TRANSCRIPTIONAL DUAL REGULATOR HCAR-RELATED"/>
    <property type="match status" value="1"/>
</dbReference>
<dbReference type="OrthoDB" id="4131546at2"/>
<dbReference type="Gene3D" id="1.10.10.10">
    <property type="entry name" value="Winged helix-like DNA-binding domain superfamily/Winged helix DNA-binding domain"/>
    <property type="match status" value="1"/>
</dbReference>
<dbReference type="GO" id="GO:0032993">
    <property type="term" value="C:protein-DNA complex"/>
    <property type="evidence" value="ECO:0007669"/>
    <property type="project" value="TreeGrafter"/>
</dbReference>
<dbReference type="EMBL" id="LT629766">
    <property type="protein sequence ID" value="SDS13412.1"/>
    <property type="molecule type" value="Genomic_DNA"/>
</dbReference>
<dbReference type="PANTHER" id="PTHR30346:SF29">
    <property type="entry name" value="LYSR SUBSTRATE-BINDING"/>
    <property type="match status" value="1"/>
</dbReference>
<dbReference type="Proteomes" id="UP000199597">
    <property type="component" value="Chromosome I"/>
</dbReference>
<dbReference type="InterPro" id="IPR036390">
    <property type="entry name" value="WH_DNA-bd_sf"/>
</dbReference>
<evidence type="ECO:0000313" key="6">
    <source>
        <dbReference type="EMBL" id="SDS13412.1"/>
    </source>
</evidence>
<evidence type="ECO:0000256" key="4">
    <source>
        <dbReference type="ARBA" id="ARBA00023163"/>
    </source>
</evidence>
<evidence type="ECO:0000259" key="5">
    <source>
        <dbReference type="PROSITE" id="PS50931"/>
    </source>
</evidence>